<comment type="caution">
    <text evidence="1">The sequence shown here is derived from an EMBL/GenBank/DDBJ whole genome shotgun (WGS) entry which is preliminary data.</text>
</comment>
<dbReference type="AlphaFoldDB" id="A0AAW7CNW5"/>
<proteinExistence type="predicted"/>
<dbReference type="GeneID" id="83611447"/>
<sequence length="51" mass="5785">MSIEGGRQSPPPLTGFYYPTIQLPNVQNSWSLVIEIYEGPKKVADVFIQFK</sequence>
<evidence type="ECO:0000313" key="1">
    <source>
        <dbReference type="EMBL" id="MDL5353406.1"/>
    </source>
</evidence>
<reference evidence="1" key="1">
    <citation type="submission" date="2023-06" db="EMBL/GenBank/DDBJ databases">
        <title>Acute promotion of culturable opportunistic pathogens and persistent increase of antibiotic resistance following antibiotic exposure in mouse gut microbiota.</title>
        <authorList>
            <person name="Li L."/>
            <person name="Wang B."/>
            <person name="Sun Y."/>
            <person name="Wang M."/>
            <person name="Xu H."/>
        </authorList>
    </citation>
    <scope>NUCLEOTIDE SEQUENCE</scope>
    <source>
        <strain evidence="1">EPA10_1</strain>
    </source>
</reference>
<dbReference type="RefSeq" id="WP_196544417.1">
    <property type="nucleotide sequence ID" value="NZ_JAIKTY010000086.1"/>
</dbReference>
<accession>A0AAW7CNW5</accession>
<evidence type="ECO:0000313" key="2">
    <source>
        <dbReference type="Proteomes" id="UP001224739"/>
    </source>
</evidence>
<gene>
    <name evidence="1" type="ORF">QSH02_00950</name>
</gene>
<dbReference type="EMBL" id="JASVWL010000001">
    <property type="protein sequence ID" value="MDL5353406.1"/>
    <property type="molecule type" value="Genomic_DNA"/>
</dbReference>
<organism evidence="1 2">
    <name type="scientific">Proteus faecis</name>
    <dbReference type="NCBI Taxonomy" id="2050967"/>
    <lineage>
        <taxon>Bacteria</taxon>
        <taxon>Pseudomonadati</taxon>
        <taxon>Pseudomonadota</taxon>
        <taxon>Gammaproteobacteria</taxon>
        <taxon>Enterobacterales</taxon>
        <taxon>Morganellaceae</taxon>
        <taxon>Proteus</taxon>
    </lineage>
</organism>
<name>A0AAW7CNW5_9GAMM</name>
<protein>
    <submittedName>
        <fullName evidence="1">Uncharacterized protein</fullName>
    </submittedName>
</protein>
<dbReference type="Proteomes" id="UP001224739">
    <property type="component" value="Unassembled WGS sequence"/>
</dbReference>